<evidence type="ECO:0000313" key="3">
    <source>
        <dbReference type="Proteomes" id="UP001374535"/>
    </source>
</evidence>
<feature type="region of interest" description="Disordered" evidence="1">
    <location>
        <begin position="53"/>
        <end position="72"/>
    </location>
</feature>
<sequence length="101" mass="11687">MTSKLNSTQQLPFSMKKSNGISRDSKHTTKTTLSHNNEICVYLVQQKPERFEFKPKGELRKQSKEKGREEQCPENLLSTNFHQTGPLQLPNQTLFLLFSSF</sequence>
<dbReference type="EMBL" id="CP144693">
    <property type="protein sequence ID" value="WVZ00128.1"/>
    <property type="molecule type" value="Genomic_DNA"/>
</dbReference>
<organism evidence="2 3">
    <name type="scientific">Vigna mungo</name>
    <name type="common">Black gram</name>
    <name type="synonym">Phaseolus mungo</name>
    <dbReference type="NCBI Taxonomy" id="3915"/>
    <lineage>
        <taxon>Eukaryota</taxon>
        <taxon>Viridiplantae</taxon>
        <taxon>Streptophyta</taxon>
        <taxon>Embryophyta</taxon>
        <taxon>Tracheophyta</taxon>
        <taxon>Spermatophyta</taxon>
        <taxon>Magnoliopsida</taxon>
        <taxon>eudicotyledons</taxon>
        <taxon>Gunneridae</taxon>
        <taxon>Pentapetalae</taxon>
        <taxon>rosids</taxon>
        <taxon>fabids</taxon>
        <taxon>Fabales</taxon>
        <taxon>Fabaceae</taxon>
        <taxon>Papilionoideae</taxon>
        <taxon>50 kb inversion clade</taxon>
        <taxon>NPAAA clade</taxon>
        <taxon>indigoferoid/millettioid clade</taxon>
        <taxon>Phaseoleae</taxon>
        <taxon>Vigna</taxon>
    </lineage>
</organism>
<dbReference type="AlphaFoldDB" id="A0AAQ3MZ69"/>
<accession>A0AAQ3MZ69</accession>
<evidence type="ECO:0000256" key="1">
    <source>
        <dbReference type="SAM" id="MobiDB-lite"/>
    </source>
</evidence>
<protein>
    <submittedName>
        <fullName evidence="2">Uncharacterized protein</fullName>
    </submittedName>
</protein>
<keyword evidence="3" id="KW-1185">Reference proteome</keyword>
<proteinExistence type="predicted"/>
<dbReference type="Proteomes" id="UP001374535">
    <property type="component" value="Chromosome 8"/>
</dbReference>
<feature type="region of interest" description="Disordered" evidence="1">
    <location>
        <begin position="1"/>
        <end position="32"/>
    </location>
</feature>
<feature type="compositionally biased region" description="Basic and acidic residues" evidence="1">
    <location>
        <begin position="53"/>
        <end position="71"/>
    </location>
</feature>
<name>A0AAQ3MZ69_VIGMU</name>
<feature type="compositionally biased region" description="Polar residues" evidence="1">
    <location>
        <begin position="1"/>
        <end position="22"/>
    </location>
</feature>
<reference evidence="2 3" key="1">
    <citation type="journal article" date="2023" name="Life. Sci Alliance">
        <title>Evolutionary insights into 3D genome organization and epigenetic landscape of Vigna mungo.</title>
        <authorList>
            <person name="Junaid A."/>
            <person name="Singh B."/>
            <person name="Bhatia S."/>
        </authorList>
    </citation>
    <scope>NUCLEOTIDE SEQUENCE [LARGE SCALE GENOMIC DNA]</scope>
    <source>
        <strain evidence="2">Urdbean</strain>
    </source>
</reference>
<gene>
    <name evidence="2" type="ORF">V8G54_026197</name>
</gene>
<evidence type="ECO:0000313" key="2">
    <source>
        <dbReference type="EMBL" id="WVZ00128.1"/>
    </source>
</evidence>